<feature type="binding site" evidence="9">
    <location>
        <position position="13"/>
    </location>
    <ligand>
        <name>sn-glycerol 1-phosphate</name>
        <dbReference type="ChEBI" id="CHEBI:57685"/>
    </ligand>
</feature>
<dbReference type="NCBIfam" id="NF003199">
    <property type="entry name" value="PRK04169.1-3"/>
    <property type="match status" value="1"/>
</dbReference>
<keyword evidence="2 9" id="KW-0808">Transferase</keyword>
<dbReference type="RefSeq" id="WP_060536466.1">
    <property type="nucleotide sequence ID" value="NZ_CP013023.1"/>
</dbReference>
<evidence type="ECO:0000256" key="5">
    <source>
        <dbReference type="ARBA" id="ARBA00023098"/>
    </source>
</evidence>
<evidence type="ECO:0000256" key="6">
    <source>
        <dbReference type="ARBA" id="ARBA00023209"/>
    </source>
</evidence>
<dbReference type="PANTHER" id="PTHR40029:SF2">
    <property type="entry name" value="HEPTAPRENYLGLYCERYL PHOSPHATE SYNTHASE"/>
    <property type="match status" value="1"/>
</dbReference>
<dbReference type="GO" id="GO:0046474">
    <property type="term" value="P:glycerophospholipid biosynthetic process"/>
    <property type="evidence" value="ECO:0007669"/>
    <property type="project" value="UniProtKB-UniRule"/>
</dbReference>
<dbReference type="GO" id="GO:0120536">
    <property type="term" value="F:heptaprenylglyceryl phosphate synthase activity"/>
    <property type="evidence" value="ECO:0007669"/>
    <property type="project" value="UniProtKB-ARBA"/>
</dbReference>
<dbReference type="InterPro" id="IPR039074">
    <property type="entry name" value="GGGP/HepGP_synthase_I"/>
</dbReference>
<dbReference type="KEGG" id="pbv:AR543_22190"/>
<dbReference type="NCBIfam" id="NF003197">
    <property type="entry name" value="PRK04169.1-1"/>
    <property type="match status" value="1"/>
</dbReference>
<dbReference type="Pfam" id="PF01884">
    <property type="entry name" value="PcrB"/>
    <property type="match status" value="1"/>
</dbReference>
<organism evidence="10 11">
    <name type="scientific">Paenibacillus bovis</name>
    <dbReference type="NCBI Taxonomy" id="1616788"/>
    <lineage>
        <taxon>Bacteria</taxon>
        <taxon>Bacillati</taxon>
        <taxon>Bacillota</taxon>
        <taxon>Bacilli</taxon>
        <taxon>Bacillales</taxon>
        <taxon>Paenibacillaceae</taxon>
        <taxon>Paenibacillus</taxon>
    </lineage>
</organism>
<evidence type="ECO:0000256" key="9">
    <source>
        <dbReference type="HAMAP-Rule" id="MF_00112"/>
    </source>
</evidence>
<feature type="binding site" evidence="9">
    <location>
        <begin position="160"/>
        <end position="165"/>
    </location>
    <ligand>
        <name>sn-glycerol 1-phosphate</name>
        <dbReference type="ChEBI" id="CHEBI:57685"/>
    </ligand>
</feature>
<dbReference type="NCBIfam" id="TIGR01768">
    <property type="entry name" value="GGGP-family"/>
    <property type="match status" value="1"/>
</dbReference>
<evidence type="ECO:0000256" key="8">
    <source>
        <dbReference type="ARBA" id="ARBA00048318"/>
    </source>
</evidence>
<keyword evidence="1 9" id="KW-0444">Lipid biosynthesis</keyword>
<comment type="cofactor">
    <cofactor evidence="9">
        <name>Mg(2+)</name>
        <dbReference type="ChEBI" id="CHEBI:18420"/>
    </cofactor>
</comment>
<dbReference type="UniPathway" id="UPA00940"/>
<sequence>MRDEIKAWQHVFKLDPDRLISDEDLDRICLSGTDAIMIGGSSGVTYDNTVDLMSRVRRYELPCVLEVSDLEAVVPGFDLYMIPMVLNTDHSKWLLGQHVQAVEQYSHLIPWELMVPEGYIVLNPDSTVARLTDALTAIDRDRAAAYAQVADRLLKLPIIYIEYSGRFGDMELAADIRRAAGEASVFYGGGIHNAETARIARQVCDTIIVGNSLYSDLDHALETVAAVKS</sequence>
<dbReference type="InterPro" id="IPR038597">
    <property type="entry name" value="GGGP/HepGP_synthase_sf"/>
</dbReference>
<comment type="similarity">
    <text evidence="9">Belongs to the GGGP/HepGP synthase family. Group I subfamily.</text>
</comment>
<dbReference type="OrthoDB" id="2381757at2"/>
<comment type="subunit">
    <text evidence="9">Homodimer.</text>
</comment>
<dbReference type="GO" id="GO:0000287">
    <property type="term" value="F:magnesium ion binding"/>
    <property type="evidence" value="ECO:0007669"/>
    <property type="project" value="UniProtKB-UniRule"/>
</dbReference>
<keyword evidence="5 9" id="KW-0443">Lipid metabolism</keyword>
<comment type="catalytic activity">
    <reaction evidence="8 9">
        <text>sn-glycerol 1-phosphate + all-trans-heptaprenyl diphosphate = 3-heptaprenyl-sn-glycero-1-phosphate + diphosphate</text>
        <dbReference type="Rhea" id="RHEA:33495"/>
        <dbReference type="ChEBI" id="CHEBI:33019"/>
        <dbReference type="ChEBI" id="CHEBI:57685"/>
        <dbReference type="ChEBI" id="CHEBI:58206"/>
        <dbReference type="ChEBI" id="CHEBI:64781"/>
        <dbReference type="EC" id="2.5.1.n9"/>
    </reaction>
</comment>
<evidence type="ECO:0000256" key="3">
    <source>
        <dbReference type="ARBA" id="ARBA00022723"/>
    </source>
</evidence>
<dbReference type="EC" id="2.5.1.n9" evidence="9"/>
<evidence type="ECO:0000313" key="11">
    <source>
        <dbReference type="Proteomes" id="UP000078148"/>
    </source>
</evidence>
<evidence type="ECO:0000256" key="4">
    <source>
        <dbReference type="ARBA" id="ARBA00022842"/>
    </source>
</evidence>
<proteinExistence type="inferred from homology"/>
<dbReference type="EMBL" id="CP013023">
    <property type="protein sequence ID" value="ANF98428.1"/>
    <property type="molecule type" value="Genomic_DNA"/>
</dbReference>
<accession>A0A172ZLG5</accession>
<dbReference type="STRING" id="1616788.AR543_22190"/>
<evidence type="ECO:0000256" key="1">
    <source>
        <dbReference type="ARBA" id="ARBA00022516"/>
    </source>
</evidence>
<reference evidence="10 11" key="2">
    <citation type="journal article" date="2016" name="Int. J. Syst. Evol. Microbiol.">
        <title>Paenibacillus bovis sp. nov., isolated from raw yak (Bos grunniens) milk.</title>
        <authorList>
            <person name="Gao C."/>
            <person name="Han J."/>
            <person name="Liu Z."/>
            <person name="Xu X."/>
            <person name="Hang F."/>
            <person name="Wu Z."/>
        </authorList>
    </citation>
    <scope>NUCLEOTIDE SEQUENCE [LARGE SCALE GENOMIC DNA]</scope>
    <source>
        <strain evidence="10 11">BD3526</strain>
    </source>
</reference>
<gene>
    <name evidence="9" type="primary">pcrB</name>
    <name evidence="10" type="ORF">AR543_22190</name>
</gene>
<comment type="pathway">
    <text evidence="9">Membrane lipid metabolism; glycerophospholipid metabolism.</text>
</comment>
<feature type="binding site" evidence="9">
    <location>
        <begin position="210"/>
        <end position="211"/>
    </location>
    <ligand>
        <name>sn-glycerol 1-phosphate</name>
        <dbReference type="ChEBI" id="CHEBI:57685"/>
    </ligand>
</feature>
<comment type="caution">
    <text evidence="9">Lacks conserved residue(s) required for the propagation of feature annotation.</text>
</comment>
<keyword evidence="7 9" id="KW-1208">Phospholipid metabolism</keyword>
<dbReference type="HAMAP" id="MF_00112">
    <property type="entry name" value="GGGP_HepGP_synthase"/>
    <property type="match status" value="1"/>
</dbReference>
<dbReference type="SUPFAM" id="SSF51395">
    <property type="entry name" value="FMN-linked oxidoreductases"/>
    <property type="match status" value="1"/>
</dbReference>
<feature type="binding site" evidence="9">
    <location>
        <position position="15"/>
    </location>
    <ligand>
        <name>Mg(2+)</name>
        <dbReference type="ChEBI" id="CHEBI:18420"/>
    </ligand>
</feature>
<dbReference type="AlphaFoldDB" id="A0A172ZLG5"/>
<protein>
    <recommendedName>
        <fullName evidence="9">Heptaprenylglyceryl phosphate synthase</fullName>
        <shortName evidence="9">HepGP synthase</shortName>
        <ecNumber evidence="9">2.5.1.n9</ecNumber>
    </recommendedName>
    <alternativeName>
        <fullName evidence="9">Glycerol-1-phosphate heptaprenyltransferase</fullName>
    </alternativeName>
</protein>
<evidence type="ECO:0000256" key="7">
    <source>
        <dbReference type="ARBA" id="ARBA00023264"/>
    </source>
</evidence>
<dbReference type="InterPro" id="IPR008205">
    <property type="entry name" value="GGGP_HepGP_synthase"/>
</dbReference>
<dbReference type="CDD" id="cd02812">
    <property type="entry name" value="PcrB_like"/>
    <property type="match status" value="1"/>
</dbReference>
<dbReference type="PANTHER" id="PTHR40029">
    <property type="match status" value="1"/>
</dbReference>
<feature type="binding site" evidence="9">
    <location>
        <position position="41"/>
    </location>
    <ligand>
        <name>Mg(2+)</name>
        <dbReference type="ChEBI" id="CHEBI:18420"/>
    </ligand>
</feature>
<dbReference type="Gene3D" id="3.20.20.390">
    <property type="entry name" value="FMN-linked oxidoreductases"/>
    <property type="match status" value="1"/>
</dbReference>
<keyword evidence="11" id="KW-1185">Reference proteome</keyword>
<comment type="function">
    <text evidence="9">Prenyltransferase that catalyzes in vivo the transfer of the heptaprenyl moiety of heptaprenyl pyrophosphate (HepPP; 35 carbon atoms) to the C3 hydroxyl of sn-glycerol-1-phosphate (G1P), producing heptaprenylglyceryl phosphate (HepGP). This reaction is an ether-bond-formation step in the biosynthesis of archaea-type G1P-based membrane lipids found in Bacillales.</text>
</comment>
<keyword evidence="6 9" id="KW-0594">Phospholipid biosynthesis</keyword>
<keyword evidence="3 9" id="KW-0479">Metal-binding</keyword>
<keyword evidence="4 9" id="KW-0460">Magnesium</keyword>
<evidence type="ECO:0000313" key="10">
    <source>
        <dbReference type="EMBL" id="ANF98428.1"/>
    </source>
</evidence>
<feature type="binding site" evidence="9">
    <location>
        <position position="190"/>
    </location>
    <ligand>
        <name>sn-glycerol 1-phosphate</name>
        <dbReference type="ChEBI" id="CHEBI:57685"/>
    </ligand>
</feature>
<dbReference type="Proteomes" id="UP000078148">
    <property type="component" value="Chromosome"/>
</dbReference>
<reference evidence="11" key="1">
    <citation type="submission" date="2015-10" db="EMBL/GenBank/DDBJ databases">
        <title>Genome of Paenibacillus bovis sp. nov.</title>
        <authorList>
            <person name="Wu Z."/>
            <person name="Gao C."/>
            <person name="Liu Z."/>
            <person name="Zheng H."/>
        </authorList>
    </citation>
    <scope>NUCLEOTIDE SEQUENCE [LARGE SCALE GENOMIC DNA]</scope>
    <source>
        <strain evidence="11">BD3526</strain>
    </source>
</reference>
<evidence type="ECO:0000256" key="2">
    <source>
        <dbReference type="ARBA" id="ARBA00022679"/>
    </source>
</evidence>
<name>A0A172ZLG5_9BACL</name>